<dbReference type="Gene3D" id="2.40.128.380">
    <property type="entry name" value="T3SS negative regulator GrlR"/>
    <property type="match status" value="1"/>
</dbReference>
<dbReference type="AlphaFoldDB" id="A0A1H1NC80"/>
<evidence type="ECO:0008006" key="3">
    <source>
        <dbReference type="Google" id="ProtNLM"/>
    </source>
</evidence>
<name>A0A1H1NC80_9BRAD</name>
<sequence length="113" mass="11770">MLTEGKYSAWFKTPIGEGAGVVDFGPNGKLSGGDSTFTYAGHWEQDGERFKATVFAKRIAPGPPGVFGMDEVDITVAGYSDGGACASGTGFAKQSPGLKLEFVLVRISDDGQS</sequence>
<reference evidence="2" key="1">
    <citation type="submission" date="2016-10" db="EMBL/GenBank/DDBJ databases">
        <authorList>
            <person name="Varghese N."/>
            <person name="Submissions S."/>
        </authorList>
    </citation>
    <scope>NUCLEOTIDE SEQUENCE [LARGE SCALE GENOMIC DNA]</scope>
    <source>
        <strain evidence="2">GAS369</strain>
    </source>
</reference>
<dbReference type="Proteomes" id="UP000243904">
    <property type="component" value="Chromosome I"/>
</dbReference>
<dbReference type="EMBL" id="LT629750">
    <property type="protein sequence ID" value="SDR95969.1"/>
    <property type="molecule type" value="Genomic_DNA"/>
</dbReference>
<dbReference type="InterPro" id="IPR043019">
    <property type="entry name" value="GrlR_sf"/>
</dbReference>
<protein>
    <recommendedName>
        <fullName evidence="3">T3SS negative regulator,GrlR</fullName>
    </recommendedName>
</protein>
<gene>
    <name evidence="1" type="ORF">SAMN05444158_0549</name>
</gene>
<proteinExistence type="predicted"/>
<evidence type="ECO:0000313" key="2">
    <source>
        <dbReference type="Proteomes" id="UP000243904"/>
    </source>
</evidence>
<accession>A0A1H1NC80</accession>
<organism evidence="1 2">
    <name type="scientific">Bradyrhizobium canariense</name>
    <dbReference type="NCBI Taxonomy" id="255045"/>
    <lineage>
        <taxon>Bacteria</taxon>
        <taxon>Pseudomonadati</taxon>
        <taxon>Pseudomonadota</taxon>
        <taxon>Alphaproteobacteria</taxon>
        <taxon>Hyphomicrobiales</taxon>
        <taxon>Nitrobacteraceae</taxon>
        <taxon>Bradyrhizobium</taxon>
    </lineage>
</organism>
<dbReference type="RefSeq" id="WP_146686223.1">
    <property type="nucleotide sequence ID" value="NZ_LT629750.1"/>
</dbReference>
<keyword evidence="2" id="KW-1185">Reference proteome</keyword>
<evidence type="ECO:0000313" key="1">
    <source>
        <dbReference type="EMBL" id="SDR95969.1"/>
    </source>
</evidence>